<feature type="domain" description="Ig-like" evidence="12">
    <location>
        <begin position="288"/>
        <end position="385"/>
    </location>
</feature>
<dbReference type="Proteomes" id="UP001353858">
    <property type="component" value="Unassembled WGS sequence"/>
</dbReference>
<evidence type="ECO:0000256" key="2">
    <source>
        <dbReference type="ARBA" id="ARBA00022614"/>
    </source>
</evidence>
<dbReference type="InterPro" id="IPR013783">
    <property type="entry name" value="Ig-like_fold"/>
</dbReference>
<evidence type="ECO:0000313" key="14">
    <source>
        <dbReference type="Proteomes" id="UP001353858"/>
    </source>
</evidence>
<name>A0AAN7Q9D4_9COLE</name>
<dbReference type="InterPro" id="IPR003591">
    <property type="entry name" value="Leu-rich_rpt_typical-subtyp"/>
</dbReference>
<comment type="caution">
    <text evidence="13">The sequence shown here is derived from an EMBL/GenBank/DDBJ whole genome shotgun (WGS) entry which is preliminary data.</text>
</comment>
<dbReference type="PROSITE" id="PS51450">
    <property type="entry name" value="LRR"/>
    <property type="match status" value="1"/>
</dbReference>
<dbReference type="InterPro" id="IPR000483">
    <property type="entry name" value="Cys-rich_flank_reg_C"/>
</dbReference>
<evidence type="ECO:0000256" key="11">
    <source>
        <dbReference type="SAM" id="Phobius"/>
    </source>
</evidence>
<dbReference type="Pfam" id="PF13855">
    <property type="entry name" value="LRR_8"/>
    <property type="match status" value="2"/>
</dbReference>
<dbReference type="SUPFAM" id="SSF52058">
    <property type="entry name" value="L domain-like"/>
    <property type="match status" value="1"/>
</dbReference>
<dbReference type="InterPro" id="IPR050541">
    <property type="entry name" value="LRR_TM_domain-containing"/>
</dbReference>
<keyword evidence="14" id="KW-1185">Reference proteome</keyword>
<dbReference type="SMART" id="SM00409">
    <property type="entry name" value="IG"/>
    <property type="match status" value="1"/>
</dbReference>
<keyword evidence="5" id="KW-0677">Repeat</keyword>
<evidence type="ECO:0000256" key="7">
    <source>
        <dbReference type="ARBA" id="ARBA00023136"/>
    </source>
</evidence>
<dbReference type="InterPro" id="IPR003599">
    <property type="entry name" value="Ig_sub"/>
</dbReference>
<feature type="compositionally biased region" description="Basic and acidic residues" evidence="10">
    <location>
        <begin position="511"/>
        <end position="523"/>
    </location>
</feature>
<dbReference type="Pfam" id="PF07679">
    <property type="entry name" value="I-set"/>
    <property type="match status" value="1"/>
</dbReference>
<dbReference type="SUPFAM" id="SSF48726">
    <property type="entry name" value="Immunoglobulin"/>
    <property type="match status" value="1"/>
</dbReference>
<evidence type="ECO:0000256" key="5">
    <source>
        <dbReference type="ARBA" id="ARBA00022737"/>
    </source>
</evidence>
<dbReference type="Gene3D" id="2.60.40.10">
    <property type="entry name" value="Immunoglobulins"/>
    <property type="match status" value="1"/>
</dbReference>
<dbReference type="InterPro" id="IPR032675">
    <property type="entry name" value="LRR_dom_sf"/>
</dbReference>
<feature type="region of interest" description="Disordered" evidence="10">
    <location>
        <begin position="718"/>
        <end position="784"/>
    </location>
</feature>
<evidence type="ECO:0000256" key="10">
    <source>
        <dbReference type="SAM" id="MobiDB-lite"/>
    </source>
</evidence>
<dbReference type="PROSITE" id="PS50835">
    <property type="entry name" value="IG_LIKE"/>
    <property type="match status" value="1"/>
</dbReference>
<gene>
    <name evidence="13" type="ORF">RN001_003258</name>
</gene>
<feature type="compositionally biased region" description="Acidic residues" evidence="10">
    <location>
        <begin position="774"/>
        <end position="784"/>
    </location>
</feature>
<evidence type="ECO:0000256" key="4">
    <source>
        <dbReference type="ARBA" id="ARBA00022729"/>
    </source>
</evidence>
<dbReference type="SMART" id="SM00408">
    <property type="entry name" value="IGc2"/>
    <property type="match status" value="1"/>
</dbReference>
<feature type="region of interest" description="Disordered" evidence="10">
    <location>
        <begin position="555"/>
        <end position="580"/>
    </location>
</feature>
<dbReference type="AlphaFoldDB" id="A0AAN7Q9D4"/>
<keyword evidence="3 11" id="KW-0812">Transmembrane</keyword>
<dbReference type="InterPro" id="IPR013098">
    <property type="entry name" value="Ig_I-set"/>
</dbReference>
<feature type="non-terminal residue" evidence="13">
    <location>
        <position position="1"/>
    </location>
</feature>
<feature type="transmembrane region" description="Helical" evidence="11">
    <location>
        <begin position="407"/>
        <end position="432"/>
    </location>
</feature>
<dbReference type="SMART" id="SM00082">
    <property type="entry name" value="LRRCT"/>
    <property type="match status" value="1"/>
</dbReference>
<dbReference type="PANTHER" id="PTHR24369">
    <property type="entry name" value="ANTIGEN BSP, PUTATIVE-RELATED"/>
    <property type="match status" value="1"/>
</dbReference>
<evidence type="ECO:0000259" key="12">
    <source>
        <dbReference type="PROSITE" id="PS50835"/>
    </source>
</evidence>
<sequence>FAVKTRHWQISTEFRWIRRDGHLINKMEFALVGVLLVTSIVAASEDDWISKCGQCKCMWSDGKKTADCSNKHLNSIPTNLSDQIRSLDLSNNPLYELKANAFVESDLQNIQKLKLQNCSIEDIHVSAFSNLGNLIELDLSKNNIRKLDQTIFRENAKLRILFLNYNKLKELRGSLFHNKPHLQRVSVNNNRLEKVDANVFDSGPVLQHIDLSENRLKYLDYQIIQNLKKITSINVQGNPWVCDCTLKKFRDLAMEQTLVTAPTTCAEPERLKGRLWSDLQSRDFACIPEILEPTLDKKLDVDAHTNYTISCKVRGDPLPDVDWVTNGRIIDQDPRQNQQKYIVSNNQKGDLIWSNLTIINVSYRDKGDYKCVAKNPGGVEERNISLIIYGDYKGGSGFTGGATTGDLILYIGLTVGAVVLLVIIFVLICCYCKRSSRQQHSKNNDPNQSTDYISLNGRPEHEKALITEVNPLVKPPRQYSVPPSVTSGVTEVSDIKKTLLDDDSTFGAGDEDSRSFDYDSRPRIPIHHLDPDYRGDNQQPDLLAFPACGIQVSPAGSTASTVADHSRLPPHHGPQSPLHSPIYDHINLYRTLPYSRSQSPFTTSLGAPVVTPRAGAYVTIPRRPRASWSSEPLNPMFVDPVYDNLGLRTTASGHSALSLNKLGGESTPKTPRATATANYASIPCDPIAEHDNIGIPTTVPRNASVAYRALSPTSELARWNRNGSETSSIRSVDPDSRRQSTSSLLPATPDGKITKIPPRPPPKPKKRVSTGPLFEDEGEDGTEV</sequence>
<dbReference type="Gene3D" id="3.80.10.10">
    <property type="entry name" value="Ribonuclease Inhibitor"/>
    <property type="match status" value="2"/>
</dbReference>
<comment type="subcellular location">
    <subcellularLocation>
        <location evidence="1">Membrane</location>
        <topology evidence="1">Single-pass membrane protein</topology>
    </subcellularLocation>
</comment>
<feature type="compositionally biased region" description="Polar residues" evidence="10">
    <location>
        <begin position="721"/>
        <end position="730"/>
    </location>
</feature>
<keyword evidence="7 11" id="KW-0472">Membrane</keyword>
<keyword evidence="4" id="KW-0732">Signal</keyword>
<evidence type="ECO:0000313" key="13">
    <source>
        <dbReference type="EMBL" id="KAK4886987.1"/>
    </source>
</evidence>
<keyword evidence="6 11" id="KW-1133">Transmembrane helix</keyword>
<proteinExistence type="predicted"/>
<dbReference type="InterPro" id="IPR003598">
    <property type="entry name" value="Ig_sub2"/>
</dbReference>
<dbReference type="SMART" id="SM00369">
    <property type="entry name" value="LRR_TYP"/>
    <property type="match status" value="6"/>
</dbReference>
<evidence type="ECO:0000256" key="3">
    <source>
        <dbReference type="ARBA" id="ARBA00022692"/>
    </source>
</evidence>
<keyword evidence="9" id="KW-0325">Glycoprotein</keyword>
<dbReference type="FunFam" id="3.80.10.10:FF:000082">
    <property type="entry name" value="Leucine-rich repeat-containing 24"/>
    <property type="match status" value="1"/>
</dbReference>
<dbReference type="PANTHER" id="PTHR24369:SF210">
    <property type="entry name" value="CHAOPTIN-RELATED"/>
    <property type="match status" value="1"/>
</dbReference>
<reference evidence="14" key="1">
    <citation type="submission" date="2023-01" db="EMBL/GenBank/DDBJ databases">
        <title>Key to firefly adult light organ development and bioluminescence: homeobox transcription factors regulate luciferase expression and transportation to peroxisome.</title>
        <authorList>
            <person name="Fu X."/>
        </authorList>
    </citation>
    <scope>NUCLEOTIDE SEQUENCE [LARGE SCALE GENOMIC DNA]</scope>
</reference>
<evidence type="ECO:0000256" key="6">
    <source>
        <dbReference type="ARBA" id="ARBA00022989"/>
    </source>
</evidence>
<evidence type="ECO:0000256" key="9">
    <source>
        <dbReference type="ARBA" id="ARBA00023180"/>
    </source>
</evidence>
<organism evidence="13 14">
    <name type="scientific">Aquatica leii</name>
    <dbReference type="NCBI Taxonomy" id="1421715"/>
    <lineage>
        <taxon>Eukaryota</taxon>
        <taxon>Metazoa</taxon>
        <taxon>Ecdysozoa</taxon>
        <taxon>Arthropoda</taxon>
        <taxon>Hexapoda</taxon>
        <taxon>Insecta</taxon>
        <taxon>Pterygota</taxon>
        <taxon>Neoptera</taxon>
        <taxon>Endopterygota</taxon>
        <taxon>Coleoptera</taxon>
        <taxon>Polyphaga</taxon>
        <taxon>Elateriformia</taxon>
        <taxon>Elateroidea</taxon>
        <taxon>Lampyridae</taxon>
        <taxon>Luciolinae</taxon>
        <taxon>Aquatica</taxon>
    </lineage>
</organism>
<dbReference type="EMBL" id="JARPUR010000001">
    <property type="protein sequence ID" value="KAK4886987.1"/>
    <property type="molecule type" value="Genomic_DNA"/>
</dbReference>
<feature type="region of interest" description="Disordered" evidence="10">
    <location>
        <begin position="501"/>
        <end position="523"/>
    </location>
</feature>
<keyword evidence="8" id="KW-1015">Disulfide bond</keyword>
<dbReference type="InterPro" id="IPR007110">
    <property type="entry name" value="Ig-like_dom"/>
</dbReference>
<dbReference type="InterPro" id="IPR001611">
    <property type="entry name" value="Leu-rich_rpt"/>
</dbReference>
<evidence type="ECO:0000256" key="8">
    <source>
        <dbReference type="ARBA" id="ARBA00023157"/>
    </source>
</evidence>
<protein>
    <recommendedName>
        <fullName evidence="12">Ig-like domain-containing protein</fullName>
    </recommendedName>
</protein>
<dbReference type="GO" id="GO:0005886">
    <property type="term" value="C:plasma membrane"/>
    <property type="evidence" value="ECO:0007669"/>
    <property type="project" value="TreeGrafter"/>
</dbReference>
<accession>A0AAN7Q9D4</accession>
<evidence type="ECO:0000256" key="1">
    <source>
        <dbReference type="ARBA" id="ARBA00004167"/>
    </source>
</evidence>
<keyword evidence="2" id="KW-0433">Leucine-rich repeat</keyword>
<dbReference type="InterPro" id="IPR036179">
    <property type="entry name" value="Ig-like_dom_sf"/>
</dbReference>